<dbReference type="EMBL" id="RZGK01000003">
    <property type="protein sequence ID" value="KAF9700310.1"/>
    <property type="molecule type" value="Genomic_DNA"/>
</dbReference>
<dbReference type="AlphaFoldDB" id="A0A8H7JC44"/>
<name>A0A8H7JC44_9PLEO</name>
<feature type="compositionally biased region" description="Polar residues" evidence="1">
    <location>
        <begin position="95"/>
        <end position="115"/>
    </location>
</feature>
<evidence type="ECO:0000313" key="3">
    <source>
        <dbReference type="Proteomes" id="UP000651452"/>
    </source>
</evidence>
<comment type="caution">
    <text evidence="2">The sequence shown here is derived from an EMBL/GenBank/DDBJ whole genome shotgun (WGS) entry which is preliminary data.</text>
</comment>
<feature type="compositionally biased region" description="Basic and acidic residues" evidence="1">
    <location>
        <begin position="160"/>
        <end position="171"/>
    </location>
</feature>
<evidence type="ECO:0000256" key="1">
    <source>
        <dbReference type="SAM" id="MobiDB-lite"/>
    </source>
</evidence>
<reference evidence="2" key="2">
    <citation type="submission" date="2020-09" db="EMBL/GenBank/DDBJ databases">
        <title>Reference genome assembly for Australian Ascochyta lentis isolate Al4.</title>
        <authorList>
            <person name="Lee R.C."/>
            <person name="Farfan-Caceres L.M."/>
            <person name="Debler J.W."/>
            <person name="Williams A.H."/>
            <person name="Henares B.M."/>
        </authorList>
    </citation>
    <scope>NUCLEOTIDE SEQUENCE</scope>
    <source>
        <strain evidence="2">Al4</strain>
    </source>
</reference>
<feature type="region of interest" description="Disordered" evidence="1">
    <location>
        <begin position="480"/>
        <end position="579"/>
    </location>
</feature>
<evidence type="ECO:0000313" key="2">
    <source>
        <dbReference type="EMBL" id="KAF9700310.1"/>
    </source>
</evidence>
<dbReference type="Proteomes" id="UP000651452">
    <property type="component" value="Unassembled WGS sequence"/>
</dbReference>
<feature type="region of interest" description="Disordered" evidence="1">
    <location>
        <begin position="46"/>
        <end position="190"/>
    </location>
</feature>
<gene>
    <name evidence="2" type="ORF">EKO04_001440</name>
</gene>
<feature type="compositionally biased region" description="Acidic residues" evidence="1">
    <location>
        <begin position="532"/>
        <end position="560"/>
    </location>
</feature>
<dbReference type="OrthoDB" id="3799489at2759"/>
<feature type="compositionally biased region" description="Acidic residues" evidence="1">
    <location>
        <begin position="148"/>
        <end position="159"/>
    </location>
</feature>
<protein>
    <submittedName>
        <fullName evidence="2">Uncharacterized protein</fullName>
    </submittedName>
</protein>
<feature type="compositionally biased region" description="Low complexity" evidence="1">
    <location>
        <begin position="135"/>
        <end position="147"/>
    </location>
</feature>
<keyword evidence="3" id="KW-1185">Reference proteome</keyword>
<sequence>MTGGKSSTFVLVQKPKTGWREPSRAFDYLLELPNKRLLKPREELREAVPTETVSGGDVVMAGAKGEASVPAVGDTSVEKDGESGQGEQAQGAPYQRNSEPVFSTLDGSSEQTSGYNGDAEDEAPKQTATAQKFNVGVEGEGPTPEVGAEAELDDDELLAGEERETEGKEQDTSVPAREAGGSTGPYSSRTCIHKAKTLREGTETVHPHPTDAEKVIFTYQYTNAAGGVFVQETEIPEVMPAPANTSDEPGSIIVPDVETSKVPRTKKGSPWVPVPGTSRHEWVRGTGDQQETWRIVIFFRRLTRDTYAYQDIYINTNMLNNVDPNDKRFRTSYNKWILQFARRRDAMYTQKVARVHWSVAERRALYTAINTFCAKFGIHRFGFTEDCKLSTAQLQLMADAVNAAPNPLRVAPRGVDAVRGQIISAHDKAQPKNKAIFDLTARAIALRARLATGEAVSRAQRKPRLAIALAEFPVDAQVAAAAAPSTPSSRKRKRVAPVQDSDEEPSSSELSSPTASQVGGHDGVGEDTWMTTDEEIWSGESEEGNWSDTSEEVVSGEDEGQWAVKEVVSSPPAKKMRIA</sequence>
<organism evidence="2 3">
    <name type="scientific">Ascochyta lentis</name>
    <dbReference type="NCBI Taxonomy" id="205686"/>
    <lineage>
        <taxon>Eukaryota</taxon>
        <taxon>Fungi</taxon>
        <taxon>Dikarya</taxon>
        <taxon>Ascomycota</taxon>
        <taxon>Pezizomycotina</taxon>
        <taxon>Dothideomycetes</taxon>
        <taxon>Pleosporomycetidae</taxon>
        <taxon>Pleosporales</taxon>
        <taxon>Pleosporineae</taxon>
        <taxon>Didymellaceae</taxon>
        <taxon>Ascochyta</taxon>
    </lineage>
</organism>
<proteinExistence type="predicted"/>
<accession>A0A8H7JC44</accession>
<reference evidence="2" key="1">
    <citation type="submission" date="2018-12" db="EMBL/GenBank/DDBJ databases">
        <authorList>
            <person name="Syme R.A."/>
            <person name="Farfan-Caceres L."/>
            <person name="Lichtenzveig J."/>
        </authorList>
    </citation>
    <scope>NUCLEOTIDE SEQUENCE</scope>
    <source>
        <strain evidence="2">Al4</strain>
    </source>
</reference>